<dbReference type="Pfam" id="PF26327">
    <property type="entry name" value="LpqS"/>
    <property type="match status" value="1"/>
</dbReference>
<evidence type="ECO:0000313" key="1">
    <source>
        <dbReference type="EMBL" id="TDH23608.1"/>
    </source>
</evidence>
<dbReference type="InterPro" id="IPR058714">
    <property type="entry name" value="LpqS"/>
</dbReference>
<dbReference type="Proteomes" id="UP000295627">
    <property type="component" value="Unassembled WGS sequence"/>
</dbReference>
<gene>
    <name evidence="1" type="ORF">EJ571_04865</name>
</gene>
<protein>
    <submittedName>
        <fullName evidence="1">Uncharacterized protein</fullName>
    </submittedName>
</protein>
<organism evidence="1 2">
    <name type="scientific">Mycobacteroides franklinii</name>
    <dbReference type="NCBI Taxonomy" id="948102"/>
    <lineage>
        <taxon>Bacteria</taxon>
        <taxon>Bacillati</taxon>
        <taxon>Actinomycetota</taxon>
        <taxon>Actinomycetes</taxon>
        <taxon>Mycobacteriales</taxon>
        <taxon>Mycobacteriaceae</taxon>
        <taxon>Mycobacteroides</taxon>
    </lineage>
</organism>
<dbReference type="AlphaFoldDB" id="A0A4R5PE03"/>
<dbReference type="RefSeq" id="WP_133052542.1">
    <property type="nucleotide sequence ID" value="NZ_MAFQ01000026.1"/>
</dbReference>
<evidence type="ECO:0000313" key="2">
    <source>
        <dbReference type="Proteomes" id="UP000295627"/>
    </source>
</evidence>
<accession>A0A4R5PE03</accession>
<proteinExistence type="predicted"/>
<dbReference type="EMBL" id="RXLR01000010">
    <property type="protein sequence ID" value="TDH23608.1"/>
    <property type="molecule type" value="Genomic_DNA"/>
</dbReference>
<comment type="caution">
    <text evidence="1">The sequence shown here is derived from an EMBL/GenBank/DDBJ whole genome shotgun (WGS) entry which is preliminary data.</text>
</comment>
<reference evidence="1 2" key="1">
    <citation type="journal article" date="2019" name="Sci. Rep.">
        <title>Extended insight into the Mycobacterium chelonae-abscessus complex through whole genome sequencing of Mycobacterium salmoniphilum outbreak and Mycobacterium salmoniphilum-like strains.</title>
        <authorList>
            <person name="Behra P.R.K."/>
            <person name="Das S."/>
            <person name="Pettersson B.M.F."/>
            <person name="Shirreff L."/>
            <person name="DuCote T."/>
            <person name="Jacobsson K.G."/>
            <person name="Ennis D.G."/>
            <person name="Kirsebom L.A."/>
        </authorList>
    </citation>
    <scope>NUCLEOTIDE SEQUENCE [LARGE SCALE GENOMIC DNA]</scope>
    <source>
        <strain evidence="1 2">DSM 45524</strain>
    </source>
</reference>
<sequence>MALCGERIAPRPHRMAVGVVRVLLTAAVVLVPSLQCVPGMREAVAVAAPAPHVLSVAGAPAAATHVGAADAATDRDHHRCALVTAAAVAAEAVGALHGWDLLSAAAVVAAATWGALWSHSTRGPPRRPSTWFLRGGRERLQHFCVMRR</sequence>
<name>A0A4R5PE03_9MYCO</name>